<comment type="similarity">
    <text evidence="1">Belongs to the histone H3 family.</text>
</comment>
<reference evidence="3" key="5">
    <citation type="submission" date="2025-09" db="UniProtKB">
        <authorList>
            <consortium name="Ensembl"/>
        </authorList>
    </citation>
    <scope>IDENTIFICATION</scope>
</reference>
<dbReference type="GO" id="GO:0000786">
    <property type="term" value="C:nucleosome"/>
    <property type="evidence" value="ECO:0007669"/>
    <property type="project" value="InterPro"/>
</dbReference>
<name>A0A4W3HUX8_CALMI</name>
<dbReference type="Proteomes" id="UP000314986">
    <property type="component" value="Unassembled WGS sequence"/>
</dbReference>
<dbReference type="InterPro" id="IPR009072">
    <property type="entry name" value="Histone-fold"/>
</dbReference>
<sequence length="125" mass="14188">EDVTKQWLARKSTSSKVPRKQLATKAAHKSALATGGLTKPHLYRPGTVRLREIHHYQKFIELLILKLPFQKERETNPVPHGPPWPCSSLPLGHRIASRPPPCPLHHWRVGLQPLCPHPLELSHIP</sequence>
<dbReference type="Ensembl" id="ENSCMIT00000019492.1">
    <property type="protein sequence ID" value="ENSCMIP00000019130.1"/>
    <property type="gene ID" value="ENSCMIG00000008958.1"/>
</dbReference>
<dbReference type="SUPFAM" id="SSF47113">
    <property type="entry name" value="Histone-fold"/>
    <property type="match status" value="1"/>
</dbReference>
<reference evidence="4" key="3">
    <citation type="journal article" date="2014" name="Nature">
        <title>Elephant shark genome provides unique insights into gnathostome evolution.</title>
        <authorList>
            <consortium name="International Elephant Shark Genome Sequencing Consortium"/>
            <person name="Venkatesh B."/>
            <person name="Lee A.P."/>
            <person name="Ravi V."/>
            <person name="Maurya A.K."/>
            <person name="Lian M.M."/>
            <person name="Swann J.B."/>
            <person name="Ohta Y."/>
            <person name="Flajnik M.F."/>
            <person name="Sutoh Y."/>
            <person name="Kasahara M."/>
            <person name="Hoon S."/>
            <person name="Gangu V."/>
            <person name="Roy S.W."/>
            <person name="Irimia M."/>
            <person name="Korzh V."/>
            <person name="Kondrychyn I."/>
            <person name="Lim Z.W."/>
            <person name="Tay B.H."/>
            <person name="Tohari S."/>
            <person name="Kong K.W."/>
            <person name="Ho S."/>
            <person name="Lorente-Galdos B."/>
            <person name="Quilez J."/>
            <person name="Marques-Bonet T."/>
            <person name="Raney B.J."/>
            <person name="Ingham P.W."/>
            <person name="Tay A."/>
            <person name="Hillier L.W."/>
            <person name="Minx P."/>
            <person name="Boehm T."/>
            <person name="Wilson R.K."/>
            <person name="Brenner S."/>
            <person name="Warren W.C."/>
        </authorList>
    </citation>
    <scope>NUCLEOTIDE SEQUENCE [LARGE SCALE GENOMIC DNA]</scope>
</reference>
<dbReference type="PANTHER" id="PTHR11426">
    <property type="entry name" value="HISTONE H3"/>
    <property type="match status" value="1"/>
</dbReference>
<protein>
    <submittedName>
        <fullName evidence="3">Uncharacterized protein</fullName>
    </submittedName>
</protein>
<reference evidence="4" key="1">
    <citation type="journal article" date="2006" name="Science">
        <title>Ancient noncoding elements conserved in the human genome.</title>
        <authorList>
            <person name="Venkatesh B."/>
            <person name="Kirkness E.F."/>
            <person name="Loh Y.H."/>
            <person name="Halpern A.L."/>
            <person name="Lee A.P."/>
            <person name="Johnson J."/>
            <person name="Dandona N."/>
            <person name="Viswanathan L.D."/>
            <person name="Tay A."/>
            <person name="Venter J.C."/>
            <person name="Strausberg R.L."/>
            <person name="Brenner S."/>
        </authorList>
    </citation>
    <scope>NUCLEOTIDE SEQUENCE [LARGE SCALE GENOMIC DNA]</scope>
</reference>
<proteinExistence type="inferred from homology"/>
<organism evidence="3 4">
    <name type="scientific">Callorhinchus milii</name>
    <name type="common">Ghost shark</name>
    <dbReference type="NCBI Taxonomy" id="7868"/>
    <lineage>
        <taxon>Eukaryota</taxon>
        <taxon>Metazoa</taxon>
        <taxon>Chordata</taxon>
        <taxon>Craniata</taxon>
        <taxon>Vertebrata</taxon>
        <taxon>Chondrichthyes</taxon>
        <taxon>Holocephali</taxon>
        <taxon>Chimaeriformes</taxon>
        <taxon>Callorhinchidae</taxon>
        <taxon>Callorhinchus</taxon>
    </lineage>
</organism>
<dbReference type="InterPro" id="IPR000164">
    <property type="entry name" value="Histone_H3/CENP-A"/>
</dbReference>
<keyword evidence="4" id="KW-1185">Reference proteome</keyword>
<dbReference type="GO" id="GO:0030527">
    <property type="term" value="F:structural constituent of chromatin"/>
    <property type="evidence" value="ECO:0007669"/>
    <property type="project" value="InterPro"/>
</dbReference>
<reference evidence="4" key="2">
    <citation type="journal article" date="2007" name="PLoS Biol.">
        <title>Survey sequencing and comparative analysis of the elephant shark (Callorhinchus milii) genome.</title>
        <authorList>
            <person name="Venkatesh B."/>
            <person name="Kirkness E.F."/>
            <person name="Loh Y.H."/>
            <person name="Halpern A.L."/>
            <person name="Lee A.P."/>
            <person name="Johnson J."/>
            <person name="Dandona N."/>
            <person name="Viswanathan L.D."/>
            <person name="Tay A."/>
            <person name="Venter J.C."/>
            <person name="Strausberg R.L."/>
            <person name="Brenner S."/>
        </authorList>
    </citation>
    <scope>NUCLEOTIDE SEQUENCE [LARGE SCALE GENOMIC DNA]</scope>
</reference>
<dbReference type="PRINTS" id="PR00622">
    <property type="entry name" value="HISTONEH3"/>
</dbReference>
<dbReference type="InParanoid" id="A0A4W3HUX8"/>
<evidence type="ECO:0000256" key="1">
    <source>
        <dbReference type="ARBA" id="ARBA00010343"/>
    </source>
</evidence>
<evidence type="ECO:0000256" key="2">
    <source>
        <dbReference type="SAM" id="MobiDB-lite"/>
    </source>
</evidence>
<reference evidence="3" key="4">
    <citation type="submission" date="2025-08" db="UniProtKB">
        <authorList>
            <consortium name="Ensembl"/>
        </authorList>
    </citation>
    <scope>IDENTIFICATION</scope>
</reference>
<dbReference type="GO" id="GO:0046982">
    <property type="term" value="F:protein heterodimerization activity"/>
    <property type="evidence" value="ECO:0007669"/>
    <property type="project" value="InterPro"/>
</dbReference>
<dbReference type="Gene3D" id="1.10.20.10">
    <property type="entry name" value="Histone, subunit A"/>
    <property type="match status" value="1"/>
</dbReference>
<dbReference type="AlphaFoldDB" id="A0A4W3HUX8"/>
<dbReference type="STRING" id="7868.ENSCMIP00000019130"/>
<accession>A0A4W3HUX8</accession>
<dbReference type="GO" id="GO:0003677">
    <property type="term" value="F:DNA binding"/>
    <property type="evidence" value="ECO:0007669"/>
    <property type="project" value="InterPro"/>
</dbReference>
<evidence type="ECO:0000313" key="3">
    <source>
        <dbReference type="Ensembl" id="ENSCMIP00000019130.1"/>
    </source>
</evidence>
<dbReference type="GeneTree" id="ENSGT01150000286903"/>
<feature type="region of interest" description="Disordered" evidence="2">
    <location>
        <begin position="1"/>
        <end position="39"/>
    </location>
</feature>
<evidence type="ECO:0000313" key="4">
    <source>
        <dbReference type="Proteomes" id="UP000314986"/>
    </source>
</evidence>